<feature type="chain" id="PRO_5015670645" description="DUF799 domain-containing protein" evidence="1">
    <location>
        <begin position="21"/>
        <end position="223"/>
    </location>
</feature>
<name>A0A2S5SV53_9BURK</name>
<dbReference type="Pfam" id="PF05643">
    <property type="entry name" value="GNA1162-like"/>
    <property type="match status" value="1"/>
</dbReference>
<evidence type="ECO:0008006" key="4">
    <source>
        <dbReference type="Google" id="ProtNLM"/>
    </source>
</evidence>
<comment type="caution">
    <text evidence="2">The sequence shown here is derived from an EMBL/GenBank/DDBJ whole genome shotgun (WGS) entry which is preliminary data.</text>
</comment>
<keyword evidence="3" id="KW-1185">Reference proteome</keyword>
<dbReference type="Proteomes" id="UP000238605">
    <property type="component" value="Unassembled WGS sequence"/>
</dbReference>
<dbReference type="RefSeq" id="WP_104302224.1">
    <property type="nucleotide sequence ID" value="NZ_PSNX01000006.1"/>
</dbReference>
<dbReference type="EMBL" id="PSNX01000006">
    <property type="protein sequence ID" value="PPE66625.1"/>
    <property type="molecule type" value="Genomic_DNA"/>
</dbReference>
<proteinExistence type="predicted"/>
<dbReference type="Gene3D" id="3.40.50.10610">
    <property type="entry name" value="ABC-type transport auxiliary lipoprotein component"/>
    <property type="match status" value="1"/>
</dbReference>
<dbReference type="AlphaFoldDB" id="A0A2S5SV53"/>
<evidence type="ECO:0000313" key="3">
    <source>
        <dbReference type="Proteomes" id="UP000238605"/>
    </source>
</evidence>
<protein>
    <recommendedName>
        <fullName evidence="4">DUF799 domain-containing protein</fullName>
    </recommendedName>
</protein>
<keyword evidence="1" id="KW-0732">Signal</keyword>
<evidence type="ECO:0000313" key="2">
    <source>
        <dbReference type="EMBL" id="PPE66625.1"/>
    </source>
</evidence>
<dbReference type="OrthoDB" id="1014694at2"/>
<evidence type="ECO:0000256" key="1">
    <source>
        <dbReference type="SAM" id="SignalP"/>
    </source>
</evidence>
<dbReference type="InterPro" id="IPR008517">
    <property type="entry name" value="GNA1162-like"/>
</dbReference>
<organism evidence="2 3">
    <name type="scientific">Caldimonas caldifontis</name>
    <dbReference type="NCBI Taxonomy" id="1452508"/>
    <lineage>
        <taxon>Bacteria</taxon>
        <taxon>Pseudomonadati</taxon>
        <taxon>Pseudomonadota</taxon>
        <taxon>Betaproteobacteria</taxon>
        <taxon>Burkholderiales</taxon>
        <taxon>Sphaerotilaceae</taxon>
        <taxon>Caldimonas</taxon>
    </lineage>
</organism>
<accession>A0A2S5SV53</accession>
<feature type="signal peptide" evidence="1">
    <location>
        <begin position="1"/>
        <end position="20"/>
    </location>
</feature>
<gene>
    <name evidence="2" type="ORF">C1704_08130</name>
</gene>
<reference evidence="2 3" key="1">
    <citation type="submission" date="2018-02" db="EMBL/GenBank/DDBJ databases">
        <title>Reclassifiation of [Polyangium] brachysporum DSM 7029 as Guopingzhaonella breviflexa gen. nov., sp. nov., a member of the family Comamonadaceae.</title>
        <authorList>
            <person name="Tang B."/>
        </authorList>
    </citation>
    <scope>NUCLEOTIDE SEQUENCE [LARGE SCALE GENOMIC DNA]</scope>
    <source>
        <strain evidence="2 3">BCRC 80649</strain>
    </source>
</reference>
<dbReference type="PROSITE" id="PS51257">
    <property type="entry name" value="PROKAR_LIPOPROTEIN"/>
    <property type="match status" value="1"/>
</dbReference>
<sequence length="223" mass="23609">MKRFVCLTSLVLGGAFLAGCATPPAPYDYTAFQRAKPASLLVMPPLNESPEVKASPGVWSHAARPLAEGGYYVLPVTLVDETLRGNGIQTAAEAQSIPYPKLREVFGADAAVYIKVHRYGTSYKLIDSETRVDVEAKIIDLRDGQLLWSGSAFASSAEQSQQAQGGLVGLLVTALVKQIIGTATDASYQFAGTAQARLLGGPRFNGVLPGPRSPAYGKPMPAQ</sequence>